<dbReference type="EMBL" id="AOLZ01000061">
    <property type="protein sequence ID" value="EMA30184.1"/>
    <property type="molecule type" value="Genomic_DNA"/>
</dbReference>
<organism evidence="2 3">
    <name type="scientific">Natronobacterium lacisalsi AJ5</name>
    <dbReference type="NCBI Taxonomy" id="358396"/>
    <lineage>
        <taxon>Archaea</taxon>
        <taxon>Methanobacteriati</taxon>
        <taxon>Methanobacteriota</taxon>
        <taxon>Stenosarchaea group</taxon>
        <taxon>Halobacteria</taxon>
        <taxon>Halobacteriales</taxon>
        <taxon>Natrialbaceae</taxon>
        <taxon>Natronobacterium</taxon>
    </lineage>
</organism>
<evidence type="ECO:0000313" key="4">
    <source>
        <dbReference type="Proteomes" id="UP000186547"/>
    </source>
</evidence>
<evidence type="ECO:0000313" key="3">
    <source>
        <dbReference type="Proteomes" id="UP000011555"/>
    </source>
</evidence>
<accession>M0LCN2</accession>
<dbReference type="PROSITE" id="PS51318">
    <property type="entry name" value="TAT"/>
    <property type="match status" value="1"/>
</dbReference>
<dbReference type="PROSITE" id="PS51257">
    <property type="entry name" value="PROKAR_LIPOPROTEIN"/>
    <property type="match status" value="1"/>
</dbReference>
<dbReference type="InterPro" id="IPR006311">
    <property type="entry name" value="TAT_signal"/>
</dbReference>
<proteinExistence type="predicted"/>
<dbReference type="Proteomes" id="UP000011555">
    <property type="component" value="Unassembled WGS sequence"/>
</dbReference>
<keyword evidence="3" id="KW-1185">Reference proteome</keyword>
<reference evidence="1 4" key="1">
    <citation type="journal article" date="2011" name="J. Bacteriol.">
        <title>Genome sequence of Halobiforma lacisalsi AJ5, an extremely halophilic archaeon which harbors a bop gene.</title>
        <authorList>
            <person name="Jiang X."/>
            <person name="Wang S."/>
            <person name="Cheng H."/>
            <person name="Huo Y."/>
            <person name="Zhang X."/>
            <person name="Zhu X."/>
            <person name="Han X."/>
            <person name="Ni P."/>
            <person name="Wu M."/>
        </authorList>
    </citation>
    <scope>NUCLEOTIDE SEQUENCE [LARGE SCALE GENOMIC DNA]</scope>
    <source>
        <strain evidence="1 4">AJ5</strain>
    </source>
</reference>
<dbReference type="EMBL" id="CP019285">
    <property type="protein sequence ID" value="APW98994.1"/>
    <property type="molecule type" value="Genomic_DNA"/>
</dbReference>
<dbReference type="KEGG" id="hlc:CHINAEXTREME14960"/>
<protein>
    <submittedName>
        <fullName evidence="2">Uncharacterized protein</fullName>
    </submittedName>
</protein>
<dbReference type="Proteomes" id="UP000186547">
    <property type="component" value="Chromosome"/>
</dbReference>
<sequence length="159" mass="16937">MPSSISRRDFVTGLAAGVPIVTAGCLGSDEAIARCSSKGANLEDGPLERAKVIRGDEELALGILVDADAPTDESVDAVVVRNRDGDLIADVPIRDNREMSALEPDIDPALDEDGELYAVRIGAPPQHGDFDLEVIDPEGEVVQSVHTRFNCYEPDGELP</sequence>
<name>M0LCN2_NATLA</name>
<dbReference type="AlphaFoldDB" id="M0LCN2"/>
<evidence type="ECO:0000313" key="1">
    <source>
        <dbReference type="EMBL" id="APW98994.1"/>
    </source>
</evidence>
<reference evidence="2 3" key="2">
    <citation type="journal article" date="2014" name="PLoS Genet.">
        <title>Phylogenetically driven sequencing of extremely halophilic archaea reveals strategies for static and dynamic osmo-response.</title>
        <authorList>
            <person name="Becker E.A."/>
            <person name="Seitzer P.M."/>
            <person name="Tritt A."/>
            <person name="Larsen D."/>
            <person name="Krusor M."/>
            <person name="Yao A.I."/>
            <person name="Wu D."/>
            <person name="Madern D."/>
            <person name="Eisen J.A."/>
            <person name="Darling A.E."/>
            <person name="Facciotti M.T."/>
        </authorList>
    </citation>
    <scope>NUCLEOTIDE SEQUENCE [LARGE SCALE GENOMIC DNA]</scope>
    <source>
        <strain evidence="2 3">AJ5</strain>
    </source>
</reference>
<reference evidence="1" key="3">
    <citation type="submission" date="2017-01" db="EMBL/GenBank/DDBJ databases">
        <authorList>
            <person name="Mah S.A."/>
            <person name="Swanson W.J."/>
            <person name="Moy G.W."/>
            <person name="Vacquier V.D."/>
        </authorList>
    </citation>
    <scope>NUCLEOTIDE SEQUENCE</scope>
    <source>
        <strain evidence="1">AJ5</strain>
    </source>
</reference>
<gene>
    <name evidence="2" type="ORF">C445_16614</name>
    <name evidence="1" type="ORF">CHINAEXTREME_14960</name>
</gene>
<evidence type="ECO:0000313" key="2">
    <source>
        <dbReference type="EMBL" id="EMA30184.1"/>
    </source>
</evidence>